<gene>
    <name evidence="1" type="ORF">SAMN04488026_108616</name>
</gene>
<reference evidence="1 2" key="1">
    <citation type="submission" date="2016-10" db="EMBL/GenBank/DDBJ databases">
        <authorList>
            <person name="de Groot N.N."/>
        </authorList>
    </citation>
    <scope>NUCLEOTIDE SEQUENCE [LARGE SCALE GENOMIC DNA]</scope>
    <source>
        <strain evidence="1 2">DSM 25294</strain>
    </source>
</reference>
<dbReference type="OrthoDB" id="7679210at2"/>
<name>A0A1G9K7R4_9RHOB</name>
<protein>
    <submittedName>
        <fullName evidence="1">Uncharacterized protein</fullName>
    </submittedName>
</protein>
<accession>A0A1G9K7R4</accession>
<dbReference type="RefSeq" id="WP_139188536.1">
    <property type="nucleotide sequence ID" value="NZ_FNEK01000086.1"/>
</dbReference>
<evidence type="ECO:0000313" key="1">
    <source>
        <dbReference type="EMBL" id="SDL45425.1"/>
    </source>
</evidence>
<proteinExistence type="predicted"/>
<keyword evidence="2" id="KW-1185">Reference proteome</keyword>
<dbReference type="AlphaFoldDB" id="A0A1G9K7R4"/>
<evidence type="ECO:0000313" key="2">
    <source>
        <dbReference type="Proteomes" id="UP000199382"/>
    </source>
</evidence>
<sequence>MAYFSILINENSNIPTVKAMMKDKRTDLDGEKQKRLLLRLVAEMSQTDTDLYYHPTSAIAQKLSEHVSKAPGLSSDERSLLTGLGWRDIQILLSMN</sequence>
<dbReference type="EMBL" id="FNEK01000086">
    <property type="protein sequence ID" value="SDL45425.1"/>
    <property type="molecule type" value="Genomic_DNA"/>
</dbReference>
<dbReference type="Proteomes" id="UP000199382">
    <property type="component" value="Unassembled WGS sequence"/>
</dbReference>
<organism evidence="1 2">
    <name type="scientific">Aliiruegeria lutimaris</name>
    <dbReference type="NCBI Taxonomy" id="571298"/>
    <lineage>
        <taxon>Bacteria</taxon>
        <taxon>Pseudomonadati</taxon>
        <taxon>Pseudomonadota</taxon>
        <taxon>Alphaproteobacteria</taxon>
        <taxon>Rhodobacterales</taxon>
        <taxon>Roseobacteraceae</taxon>
        <taxon>Aliiruegeria</taxon>
    </lineage>
</organism>